<accession>A0ABN8Y9L9</accession>
<sequence>MVSHPPLSEKRLLMGRMRPRGHCVQQEGKIWDPAGVPVLTGEPGGTEEQPPEAASGERSTDVPSEMLGRGGCTQTAQRPRESRQGRGGLLGGEEGRGELVLAGGTREEGGWERASSFGPGQRLAHAEQRGASAQGPGPGCRAPVLSASRGHDDDYFHNAYFVLSLRIQLLMACITAVNSTCKMFAQQFVVTDNMQNP</sequence>
<protein>
    <submittedName>
        <fullName evidence="2">Uncharacterized protein</fullName>
    </submittedName>
</protein>
<evidence type="ECO:0000313" key="2">
    <source>
        <dbReference type="EMBL" id="CAI9158245.1"/>
    </source>
</evidence>
<dbReference type="Proteomes" id="UP001176941">
    <property type="component" value="Chromosome 16"/>
</dbReference>
<name>A0ABN8Y9L9_RANTA</name>
<keyword evidence="3" id="KW-1185">Reference proteome</keyword>
<dbReference type="EMBL" id="OX459952">
    <property type="protein sequence ID" value="CAI9158245.1"/>
    <property type="molecule type" value="Genomic_DNA"/>
</dbReference>
<evidence type="ECO:0000313" key="3">
    <source>
        <dbReference type="Proteomes" id="UP001176941"/>
    </source>
</evidence>
<reference evidence="2" key="1">
    <citation type="submission" date="2023-04" db="EMBL/GenBank/DDBJ databases">
        <authorList>
            <consortium name="ELIXIR-Norway"/>
        </authorList>
    </citation>
    <scope>NUCLEOTIDE SEQUENCE [LARGE SCALE GENOMIC DNA]</scope>
</reference>
<proteinExistence type="predicted"/>
<organism evidence="2 3">
    <name type="scientific">Rangifer tarandus platyrhynchus</name>
    <name type="common">Svalbard reindeer</name>
    <dbReference type="NCBI Taxonomy" id="3082113"/>
    <lineage>
        <taxon>Eukaryota</taxon>
        <taxon>Metazoa</taxon>
        <taxon>Chordata</taxon>
        <taxon>Craniata</taxon>
        <taxon>Vertebrata</taxon>
        <taxon>Euteleostomi</taxon>
        <taxon>Mammalia</taxon>
        <taxon>Eutheria</taxon>
        <taxon>Laurasiatheria</taxon>
        <taxon>Artiodactyla</taxon>
        <taxon>Ruminantia</taxon>
        <taxon>Pecora</taxon>
        <taxon>Cervidae</taxon>
        <taxon>Odocoileinae</taxon>
        <taxon>Rangifer</taxon>
    </lineage>
</organism>
<feature type="region of interest" description="Disordered" evidence="1">
    <location>
        <begin position="33"/>
        <end position="145"/>
    </location>
</feature>
<gene>
    <name evidence="2" type="ORF">MRATA1EN1_LOCUS7207</name>
</gene>
<evidence type="ECO:0000256" key="1">
    <source>
        <dbReference type="SAM" id="MobiDB-lite"/>
    </source>
</evidence>